<dbReference type="AlphaFoldDB" id="A0A4S5BK28"/>
<comment type="caution">
    <text evidence="13">The sequence shown here is derived from an EMBL/GenBank/DDBJ whole genome shotgun (WGS) entry which is preliminary data.</text>
</comment>
<feature type="chain" id="PRO_5023496184" description="Phosphatidylserine decarboxylase beta chain" evidence="12">
    <location>
        <begin position="1"/>
        <end position="245"/>
    </location>
</feature>
<dbReference type="GO" id="GO:0005886">
    <property type="term" value="C:plasma membrane"/>
    <property type="evidence" value="ECO:0007669"/>
    <property type="project" value="UniProtKB-SubCell"/>
</dbReference>
<feature type="active site" description="Charge relay system; for autoendoproteolytic cleavage activity" evidence="12">
    <location>
        <position position="84"/>
    </location>
</feature>
<dbReference type="Pfam" id="PF02666">
    <property type="entry name" value="PS_Dcarbxylase"/>
    <property type="match status" value="1"/>
</dbReference>
<dbReference type="HAMAP" id="MF_00662">
    <property type="entry name" value="PS_decarb_PSD_B_type1"/>
    <property type="match status" value="1"/>
</dbReference>
<protein>
    <recommendedName>
        <fullName evidence="12">Phosphatidylserine decarboxylase proenzyme</fullName>
        <ecNumber evidence="12">4.1.1.65</ecNumber>
    </recommendedName>
    <component>
        <recommendedName>
            <fullName evidence="12">Phosphatidylserine decarboxylase alpha chain</fullName>
        </recommendedName>
    </component>
    <component>
        <recommendedName>
            <fullName evidence="12">Phosphatidylserine decarboxylase beta chain</fullName>
        </recommendedName>
    </component>
</protein>
<dbReference type="EMBL" id="SSWX01000013">
    <property type="protein sequence ID" value="THJ32837.1"/>
    <property type="molecule type" value="Genomic_DNA"/>
</dbReference>
<keyword evidence="11 12" id="KW-0670">Pyruvate</keyword>
<evidence type="ECO:0000256" key="11">
    <source>
        <dbReference type="ARBA" id="ARBA00023317"/>
    </source>
</evidence>
<feature type="modified residue" description="Pyruvic acid (Ser); by autocatalysis" evidence="12">
    <location>
        <position position="246"/>
    </location>
</feature>
<comment type="catalytic activity">
    <reaction evidence="12">
        <text>a 1,2-diacyl-sn-glycero-3-phospho-L-serine + H(+) = a 1,2-diacyl-sn-glycero-3-phosphoethanolamine + CO2</text>
        <dbReference type="Rhea" id="RHEA:20828"/>
        <dbReference type="ChEBI" id="CHEBI:15378"/>
        <dbReference type="ChEBI" id="CHEBI:16526"/>
        <dbReference type="ChEBI" id="CHEBI:57262"/>
        <dbReference type="ChEBI" id="CHEBI:64612"/>
        <dbReference type="EC" id="4.1.1.65"/>
    </reaction>
</comment>
<keyword evidence="14" id="KW-1185">Reference proteome</keyword>
<dbReference type="PANTHER" id="PTHR10067">
    <property type="entry name" value="PHOSPHATIDYLSERINE DECARBOXYLASE"/>
    <property type="match status" value="1"/>
</dbReference>
<dbReference type="PANTHER" id="PTHR10067:SF6">
    <property type="entry name" value="PHOSPHATIDYLSERINE DECARBOXYLASE PROENZYME, MITOCHONDRIAL"/>
    <property type="match status" value="1"/>
</dbReference>
<keyword evidence="4 12" id="KW-0210">Decarboxylase</keyword>
<feature type="active site" description="Schiff-base intermediate with substrate; via pyruvic acid; for decarboxylase activity" evidence="12">
    <location>
        <position position="246"/>
    </location>
</feature>
<feature type="active site" description="Charge relay system; for autoendoproteolytic cleavage activity" evidence="12">
    <location>
        <position position="140"/>
    </location>
</feature>
<dbReference type="GO" id="GO:0004609">
    <property type="term" value="F:phosphatidylserine decarboxylase activity"/>
    <property type="evidence" value="ECO:0007669"/>
    <property type="project" value="UniProtKB-UniRule"/>
</dbReference>
<dbReference type="InterPro" id="IPR033178">
    <property type="entry name" value="PSD_type1_pro"/>
</dbReference>
<feature type="active site" description="Charge relay system; for autoendoproteolytic cleavage activity" evidence="12">
    <location>
        <position position="246"/>
    </location>
</feature>
<evidence type="ECO:0000256" key="4">
    <source>
        <dbReference type="ARBA" id="ARBA00022793"/>
    </source>
</evidence>
<evidence type="ECO:0000256" key="9">
    <source>
        <dbReference type="ARBA" id="ARBA00023239"/>
    </source>
</evidence>
<comment type="PTM">
    <text evidence="12">Is synthesized initially as an inactive proenzyme. Formation of the active enzyme involves a self-maturation process in which the active site pyruvoyl group is generated from an internal serine residue via an autocatalytic post-translational modification. Two non-identical subunits are generated from the proenzyme in this reaction, and the pyruvate is formed at the N-terminus of the alpha chain, which is derived from the carboxyl end of the proenzyme. The autoendoproteolytic cleavage occurs by a canonical serine protease mechanism, in which the side chain hydroxyl group of the serine supplies its oxygen atom to form the C-terminus of the beta chain, while the remainder of the serine residue undergoes an oxidative deamination to produce ammonia and the pyruvoyl prosthetic group on the alpha chain. During this reaction, the Ser that is part of the protease active site of the proenzyme becomes the pyruvoyl prosthetic group, which constitutes an essential element of the active site of the mature decarboxylase.</text>
</comment>
<dbReference type="RefSeq" id="WP_136406747.1">
    <property type="nucleotide sequence ID" value="NZ_JARXRQ010000006.1"/>
</dbReference>
<dbReference type="NCBIfam" id="TIGR00163">
    <property type="entry name" value="PS_decarb"/>
    <property type="match status" value="1"/>
</dbReference>
<dbReference type="Proteomes" id="UP000306236">
    <property type="component" value="Unassembled WGS sequence"/>
</dbReference>
<keyword evidence="7 12" id="KW-0865">Zymogen</keyword>
<dbReference type="EC" id="4.1.1.65" evidence="12"/>
<evidence type="ECO:0000256" key="7">
    <source>
        <dbReference type="ARBA" id="ARBA00023145"/>
    </source>
</evidence>
<keyword evidence="10 12" id="KW-1208">Phospholipid metabolism</keyword>
<dbReference type="InterPro" id="IPR033177">
    <property type="entry name" value="PSD-B"/>
</dbReference>
<keyword evidence="8 12" id="KW-0594">Phospholipid biosynthesis</keyword>
<organism evidence="13 14">
    <name type="scientific">Lampropedia aestuarii</name>
    <dbReference type="NCBI Taxonomy" id="2562762"/>
    <lineage>
        <taxon>Bacteria</taxon>
        <taxon>Pseudomonadati</taxon>
        <taxon>Pseudomonadota</taxon>
        <taxon>Betaproteobacteria</taxon>
        <taxon>Burkholderiales</taxon>
        <taxon>Comamonadaceae</taxon>
        <taxon>Lampropedia</taxon>
    </lineage>
</organism>
<comment type="similarity">
    <text evidence="12">Belongs to the phosphatidylserine decarboxylase family. PSD-B subfamily. Prokaryotic type I sub-subfamily.</text>
</comment>
<dbReference type="UniPathway" id="UPA00558">
    <property type="reaction ID" value="UER00616"/>
</dbReference>
<keyword evidence="3 12" id="KW-0444">Lipid biosynthesis</keyword>
<proteinExistence type="inferred from homology"/>
<comment type="pathway">
    <text evidence="12">Phospholipid metabolism; phosphatidylethanolamine biosynthesis; phosphatidylethanolamine from CDP-diacylglycerol: step 2/2.</text>
</comment>
<evidence type="ECO:0000256" key="6">
    <source>
        <dbReference type="ARBA" id="ARBA00023136"/>
    </source>
</evidence>
<accession>A0A4S5BK28</accession>
<gene>
    <name evidence="12 13" type="primary">psd</name>
    <name evidence="13" type="ORF">E8K88_11160</name>
</gene>
<feature type="chain" id="PRO_5023496185" description="Phosphatidylserine decarboxylase alpha chain" evidence="12">
    <location>
        <begin position="246"/>
        <end position="280"/>
    </location>
</feature>
<evidence type="ECO:0000313" key="13">
    <source>
        <dbReference type="EMBL" id="THJ32837.1"/>
    </source>
</evidence>
<comment type="pathway">
    <text evidence="1">Lipid metabolism.</text>
</comment>
<comment type="subunit">
    <text evidence="12">Heterodimer of a large membrane-associated beta subunit and a small pyruvoyl-containing alpha subunit.</text>
</comment>
<evidence type="ECO:0000256" key="12">
    <source>
        <dbReference type="HAMAP-Rule" id="MF_00662"/>
    </source>
</evidence>
<evidence type="ECO:0000256" key="5">
    <source>
        <dbReference type="ARBA" id="ARBA00023098"/>
    </source>
</evidence>
<sequence>MSLLLQKIAPRKALTEWAGVLAASRTSWIAQPFIRWFIGRYGVDMSQALHEDPAAYACFNDFFTRALKPDARPLAAADWISPVDGAVSQLGRIRQGQIVQAKGRSYSVAELLADEDAAAAYSDGSFATLYLSPRDYHRIHMPCDGALMRMSHVPGDLYSVNQATAAGIDRLFARNERLVCWFEGPFGPFAMVLVGATIVGSIATSWHGVVTPPRTGAIRHWAYNQGDSNRIHLRKGEEMGRFLLGSTVIMVMPPEACVQWNTHWQAGTPIQMGQEMAASK</sequence>
<dbReference type="GO" id="GO:0006646">
    <property type="term" value="P:phosphatidylethanolamine biosynthetic process"/>
    <property type="evidence" value="ECO:0007669"/>
    <property type="project" value="UniProtKB-UniRule"/>
</dbReference>
<keyword evidence="5 12" id="KW-0443">Lipid metabolism</keyword>
<evidence type="ECO:0000256" key="2">
    <source>
        <dbReference type="ARBA" id="ARBA00022475"/>
    </source>
</evidence>
<evidence type="ECO:0000313" key="14">
    <source>
        <dbReference type="Proteomes" id="UP000306236"/>
    </source>
</evidence>
<feature type="site" description="Cleavage (non-hydrolytic); by autocatalysis" evidence="12">
    <location>
        <begin position="245"/>
        <end position="246"/>
    </location>
</feature>
<dbReference type="OrthoDB" id="9802030at2"/>
<evidence type="ECO:0000256" key="8">
    <source>
        <dbReference type="ARBA" id="ARBA00023209"/>
    </source>
</evidence>
<keyword evidence="6 12" id="KW-0472">Membrane</keyword>
<comment type="subcellular location">
    <subcellularLocation>
        <location evidence="12">Cell membrane</location>
        <topology evidence="12">Peripheral membrane protein</topology>
    </subcellularLocation>
</comment>
<name>A0A4S5BK28_9BURK</name>
<evidence type="ECO:0000256" key="3">
    <source>
        <dbReference type="ARBA" id="ARBA00022516"/>
    </source>
</evidence>
<comment type="function">
    <text evidence="12">Catalyzes the formation of phosphatidylethanolamine (PtdEtn) from phosphatidylserine (PtdSer).</text>
</comment>
<evidence type="ECO:0000256" key="10">
    <source>
        <dbReference type="ARBA" id="ARBA00023264"/>
    </source>
</evidence>
<dbReference type="InterPro" id="IPR003817">
    <property type="entry name" value="PS_Dcarbxylase"/>
</dbReference>
<keyword evidence="2 12" id="KW-1003">Cell membrane</keyword>
<comment type="cofactor">
    <cofactor evidence="12">
        <name>pyruvate</name>
        <dbReference type="ChEBI" id="CHEBI:15361"/>
    </cofactor>
    <text evidence="12">Binds 1 pyruvoyl group covalently per subunit.</text>
</comment>
<evidence type="ECO:0000256" key="1">
    <source>
        <dbReference type="ARBA" id="ARBA00005189"/>
    </source>
</evidence>
<keyword evidence="9 12" id="KW-0456">Lyase</keyword>
<reference evidence="13 14" key="1">
    <citation type="submission" date="2019-04" db="EMBL/GenBank/DDBJ databases">
        <title>Lampropedia sp YIM MLB12 draf genome.</title>
        <authorList>
            <person name="Wang Y.-X."/>
        </authorList>
    </citation>
    <scope>NUCLEOTIDE SEQUENCE [LARGE SCALE GENOMIC DNA]</scope>
    <source>
        <strain evidence="13 14">YIM MLB12</strain>
    </source>
</reference>